<accession>A0ABT7LER7</accession>
<reference evidence="1 2" key="1">
    <citation type="submission" date="2023-06" db="EMBL/GenBank/DDBJ databases">
        <title>Pelomonas sp. APW6 16S ribosomal RNA gene genome sequencing and assembly.</title>
        <authorList>
            <person name="Woo H."/>
        </authorList>
    </citation>
    <scope>NUCLEOTIDE SEQUENCE [LARGE SCALE GENOMIC DNA]</scope>
    <source>
        <strain evidence="1 2">APW6</strain>
    </source>
</reference>
<keyword evidence="2" id="KW-1185">Reference proteome</keyword>
<comment type="caution">
    <text evidence="1">The sequence shown here is derived from an EMBL/GenBank/DDBJ whole genome shotgun (WGS) entry which is preliminary data.</text>
</comment>
<organism evidence="1 2">
    <name type="scientific">Roseateles subflavus</name>
    <dbReference type="NCBI Taxonomy" id="3053353"/>
    <lineage>
        <taxon>Bacteria</taxon>
        <taxon>Pseudomonadati</taxon>
        <taxon>Pseudomonadota</taxon>
        <taxon>Betaproteobacteria</taxon>
        <taxon>Burkholderiales</taxon>
        <taxon>Sphaerotilaceae</taxon>
        <taxon>Roseateles</taxon>
    </lineage>
</organism>
<dbReference type="Proteomes" id="UP001238603">
    <property type="component" value="Unassembled WGS sequence"/>
</dbReference>
<evidence type="ECO:0000313" key="2">
    <source>
        <dbReference type="Proteomes" id="UP001238603"/>
    </source>
</evidence>
<proteinExistence type="predicted"/>
<evidence type="ECO:0000313" key="1">
    <source>
        <dbReference type="EMBL" id="MDL5030700.1"/>
    </source>
</evidence>
<sequence>MGDRLASGIEGLPPEVALETARIIPRCSRLPMDFQLLDQRIAREGAGAYKAKMLRDREALMALERNCQTLPAHVRTLGDEFQLRSQLLRHAYAARVPGAAVELLSLPQQFADVPAGELKEQAMQDARAGDLPTLSAWLLLKAQAGDLESPDVKVYAFALQRAARMPDLKDAVAPAQALYARVLDEYWAKRDPASRSTPPAGFNTDSQGVFLYPTGFDEPKDAAYLAQAQAMDATLIQALRRKGKPA</sequence>
<dbReference type="EMBL" id="JASVDS010000001">
    <property type="protein sequence ID" value="MDL5030700.1"/>
    <property type="molecule type" value="Genomic_DNA"/>
</dbReference>
<gene>
    <name evidence="1" type="ORF">QRD43_02180</name>
</gene>
<protein>
    <submittedName>
        <fullName evidence="1">Uncharacterized protein</fullName>
    </submittedName>
</protein>
<name>A0ABT7LER7_9BURK</name>
<dbReference type="RefSeq" id="WP_285980831.1">
    <property type="nucleotide sequence ID" value="NZ_JASVDS010000001.1"/>
</dbReference>